<dbReference type="InterPro" id="IPR029057">
    <property type="entry name" value="PRTase-like"/>
</dbReference>
<reference evidence="4 5" key="1">
    <citation type="submission" date="2020-10" db="EMBL/GenBank/DDBJ databases">
        <title>ChiBAC.</title>
        <authorList>
            <person name="Zenner C."/>
            <person name="Hitch T.C.A."/>
            <person name="Clavel T."/>
        </authorList>
    </citation>
    <scope>NUCLEOTIDE SEQUENCE [LARGE SCALE GENOMIC DNA]</scope>
    <source>
        <strain evidence="4 5">DSM 107455</strain>
    </source>
</reference>
<dbReference type="Pfam" id="PF18912">
    <property type="entry name" value="DZR_2"/>
    <property type="match status" value="1"/>
</dbReference>
<proteinExistence type="inferred from homology"/>
<keyword evidence="5" id="KW-1185">Reference proteome</keyword>
<sequence length="278" mass="29491">MRYLVIGKAQVDELSRRTSGLQLRTQPERGPRGRDLRLGDVARGAADAFAEVLWPTRCAGCDQPGELLCDECRASLPWVEQRLACPSCGAPYGYLTCTECDGGWVPRATVAALTFRGTAARAVTALKDAHELRLAPVVAAAMACALEEASAWPARDGGPRFSPAETDALCFVPATAAAYARRGFDHMELVSRALASELSLPLADVLVRAAARDQRELGRDERSANLAGTMRSLEDVAGARLLVVDDVATTGASLAEAARALLLRGAASVTACVLARVW</sequence>
<comment type="caution">
    <text evidence="4">The sequence shown here is derived from an EMBL/GenBank/DDBJ whole genome shotgun (WGS) entry which is preliminary data.</text>
</comment>
<dbReference type="SUPFAM" id="SSF53271">
    <property type="entry name" value="PRTase-like"/>
    <property type="match status" value="1"/>
</dbReference>
<feature type="domain" description="Phosphoribosyltransferase" evidence="2">
    <location>
        <begin position="192"/>
        <end position="275"/>
    </location>
</feature>
<evidence type="ECO:0000259" key="2">
    <source>
        <dbReference type="Pfam" id="PF00156"/>
    </source>
</evidence>
<dbReference type="Proteomes" id="UP001194273">
    <property type="component" value="Unassembled WGS sequence"/>
</dbReference>
<protein>
    <submittedName>
        <fullName evidence="4">ComF family protein</fullName>
    </submittedName>
</protein>
<dbReference type="Pfam" id="PF00156">
    <property type="entry name" value="Pribosyltran"/>
    <property type="match status" value="1"/>
</dbReference>
<dbReference type="CDD" id="cd06223">
    <property type="entry name" value="PRTases_typeI"/>
    <property type="match status" value="1"/>
</dbReference>
<evidence type="ECO:0000313" key="4">
    <source>
        <dbReference type="EMBL" id="MBE5024269.1"/>
    </source>
</evidence>
<evidence type="ECO:0000259" key="3">
    <source>
        <dbReference type="Pfam" id="PF18912"/>
    </source>
</evidence>
<dbReference type="InterPro" id="IPR051910">
    <property type="entry name" value="ComF/GntX_DNA_util-trans"/>
</dbReference>
<organism evidence="4 5">
    <name type="scientific">Thermophilibacter gallinarum</name>
    <dbReference type="NCBI Taxonomy" id="2779357"/>
    <lineage>
        <taxon>Bacteria</taxon>
        <taxon>Bacillati</taxon>
        <taxon>Actinomycetota</taxon>
        <taxon>Coriobacteriia</taxon>
        <taxon>Coriobacteriales</taxon>
        <taxon>Atopobiaceae</taxon>
        <taxon>Thermophilibacter</taxon>
    </lineage>
</organism>
<dbReference type="PANTHER" id="PTHR47505">
    <property type="entry name" value="DNA UTILIZATION PROTEIN YHGH"/>
    <property type="match status" value="1"/>
</dbReference>
<dbReference type="InterPro" id="IPR000836">
    <property type="entry name" value="PRTase_dom"/>
</dbReference>
<gene>
    <name evidence="4" type="ORF">INF26_05305</name>
</gene>
<accession>A0ABR9QT53</accession>
<evidence type="ECO:0000313" key="5">
    <source>
        <dbReference type="Proteomes" id="UP001194273"/>
    </source>
</evidence>
<dbReference type="EMBL" id="JADCJZ010000002">
    <property type="protein sequence ID" value="MBE5024269.1"/>
    <property type="molecule type" value="Genomic_DNA"/>
</dbReference>
<comment type="similarity">
    <text evidence="1">Belongs to the ComF/GntX family.</text>
</comment>
<dbReference type="Gene3D" id="3.40.50.2020">
    <property type="match status" value="1"/>
</dbReference>
<evidence type="ECO:0000256" key="1">
    <source>
        <dbReference type="ARBA" id="ARBA00008007"/>
    </source>
</evidence>
<name>A0ABR9QT53_9ACTN</name>
<dbReference type="PANTHER" id="PTHR47505:SF1">
    <property type="entry name" value="DNA UTILIZATION PROTEIN YHGH"/>
    <property type="match status" value="1"/>
</dbReference>
<dbReference type="InterPro" id="IPR044005">
    <property type="entry name" value="DZR_2"/>
</dbReference>
<feature type="domain" description="Double zinc ribbon" evidence="3">
    <location>
        <begin position="50"/>
        <end position="100"/>
    </location>
</feature>